<evidence type="ECO:0000256" key="1">
    <source>
        <dbReference type="PROSITE-ProRule" id="PRU00169"/>
    </source>
</evidence>
<dbReference type="GO" id="GO:0000156">
    <property type="term" value="F:phosphorelay response regulator activity"/>
    <property type="evidence" value="ECO:0007669"/>
    <property type="project" value="InterPro"/>
</dbReference>
<dbReference type="InterPro" id="IPR046947">
    <property type="entry name" value="LytR-like"/>
</dbReference>
<dbReference type="Pfam" id="PF04397">
    <property type="entry name" value="LytTR"/>
    <property type="match status" value="1"/>
</dbReference>
<feature type="domain" description="Response regulatory" evidence="2">
    <location>
        <begin position="4"/>
        <end position="116"/>
    </location>
</feature>
<dbReference type="RefSeq" id="WP_169225797.1">
    <property type="nucleotide sequence ID" value="NZ_JABBGC010000001.1"/>
</dbReference>
<evidence type="ECO:0000313" key="5">
    <source>
        <dbReference type="Proteomes" id="UP000583266"/>
    </source>
</evidence>
<dbReference type="InterPro" id="IPR011006">
    <property type="entry name" value="CheY-like_superfamily"/>
</dbReference>
<dbReference type="InterPro" id="IPR007492">
    <property type="entry name" value="LytTR_DNA-bd_dom"/>
</dbReference>
<dbReference type="EMBL" id="JABBGC010000001">
    <property type="protein sequence ID" value="NML38829.1"/>
    <property type="molecule type" value="Genomic_DNA"/>
</dbReference>
<feature type="domain" description="HTH LytTR-type" evidence="3">
    <location>
        <begin position="138"/>
        <end position="228"/>
    </location>
</feature>
<name>A0A848GN69_9BACT</name>
<dbReference type="SMART" id="SM00448">
    <property type="entry name" value="REC"/>
    <property type="match status" value="1"/>
</dbReference>
<dbReference type="PROSITE" id="PS50110">
    <property type="entry name" value="RESPONSE_REGULATORY"/>
    <property type="match status" value="1"/>
</dbReference>
<protein>
    <submittedName>
        <fullName evidence="4">Response regulator transcription factor</fullName>
    </submittedName>
</protein>
<proteinExistence type="predicted"/>
<comment type="caution">
    <text evidence="4">The sequence shown here is derived from an EMBL/GenBank/DDBJ whole genome shotgun (WGS) entry which is preliminary data.</text>
</comment>
<gene>
    <name evidence="4" type="ORF">HHL17_16605</name>
</gene>
<dbReference type="PANTHER" id="PTHR37299:SF1">
    <property type="entry name" value="STAGE 0 SPORULATION PROTEIN A HOMOLOG"/>
    <property type="match status" value="1"/>
</dbReference>
<sequence>MAIKVVVIDDEPAAIDVMKYYINMTPSLDLLAAFSDSGEAVRYCMQQQEIDLIFCDIEMPLLNGLEIAGHQKGKTAIVFVTAYTHYAVEAFNLNVVDYLVKPVRYERFLQAVNKYKEQNAVSEEDHFFVKTGVKGCLEKINIADIIQVEGAKNYVTIWHGNMKTMTLLNLKDLEARLPGRDFCRVQKSSIVAIKHIVGLKGGVIALSNGQLVPIGPTYKEEVVQLINSRLIN</sequence>
<reference evidence="4 5" key="1">
    <citation type="submission" date="2020-04" db="EMBL/GenBank/DDBJ databases">
        <title>Chitinophaga sp. G-6-1-13 sp. nov., isolated from soil.</title>
        <authorList>
            <person name="Dahal R.H."/>
            <person name="Chaudhary D.K."/>
        </authorList>
    </citation>
    <scope>NUCLEOTIDE SEQUENCE [LARGE SCALE GENOMIC DNA]</scope>
    <source>
        <strain evidence="4 5">G-6-1-13</strain>
    </source>
</reference>
<dbReference type="InterPro" id="IPR001789">
    <property type="entry name" value="Sig_transdc_resp-reg_receiver"/>
</dbReference>
<dbReference type="PROSITE" id="PS50930">
    <property type="entry name" value="HTH_LYTTR"/>
    <property type="match status" value="1"/>
</dbReference>
<keyword evidence="5" id="KW-1185">Reference proteome</keyword>
<evidence type="ECO:0000259" key="3">
    <source>
        <dbReference type="PROSITE" id="PS50930"/>
    </source>
</evidence>
<keyword evidence="1" id="KW-0597">Phosphoprotein</keyword>
<dbReference type="SUPFAM" id="SSF52172">
    <property type="entry name" value="CheY-like"/>
    <property type="match status" value="1"/>
</dbReference>
<dbReference type="SMART" id="SM00850">
    <property type="entry name" value="LytTR"/>
    <property type="match status" value="1"/>
</dbReference>
<dbReference type="GO" id="GO:0003677">
    <property type="term" value="F:DNA binding"/>
    <property type="evidence" value="ECO:0007669"/>
    <property type="project" value="InterPro"/>
</dbReference>
<feature type="modified residue" description="4-aspartylphosphate" evidence="1">
    <location>
        <position position="56"/>
    </location>
</feature>
<dbReference type="AlphaFoldDB" id="A0A848GN69"/>
<accession>A0A848GN69</accession>
<evidence type="ECO:0000259" key="2">
    <source>
        <dbReference type="PROSITE" id="PS50110"/>
    </source>
</evidence>
<dbReference type="Gene3D" id="2.40.50.1020">
    <property type="entry name" value="LytTr DNA-binding domain"/>
    <property type="match status" value="1"/>
</dbReference>
<evidence type="ECO:0000313" key="4">
    <source>
        <dbReference type="EMBL" id="NML38829.1"/>
    </source>
</evidence>
<organism evidence="4 5">
    <name type="scientific">Chitinophaga fulva</name>
    <dbReference type="NCBI Taxonomy" id="2728842"/>
    <lineage>
        <taxon>Bacteria</taxon>
        <taxon>Pseudomonadati</taxon>
        <taxon>Bacteroidota</taxon>
        <taxon>Chitinophagia</taxon>
        <taxon>Chitinophagales</taxon>
        <taxon>Chitinophagaceae</taxon>
        <taxon>Chitinophaga</taxon>
    </lineage>
</organism>
<dbReference type="Proteomes" id="UP000583266">
    <property type="component" value="Unassembled WGS sequence"/>
</dbReference>
<dbReference type="Gene3D" id="3.40.50.2300">
    <property type="match status" value="1"/>
</dbReference>
<dbReference type="PANTHER" id="PTHR37299">
    <property type="entry name" value="TRANSCRIPTIONAL REGULATOR-RELATED"/>
    <property type="match status" value="1"/>
</dbReference>
<dbReference type="Pfam" id="PF00072">
    <property type="entry name" value="Response_reg"/>
    <property type="match status" value="1"/>
</dbReference>